<gene>
    <name evidence="2" type="ORF">GRI32_08235</name>
</gene>
<evidence type="ECO:0000313" key="3">
    <source>
        <dbReference type="Proteomes" id="UP000435243"/>
    </source>
</evidence>
<dbReference type="PANTHER" id="PTHR38599">
    <property type="entry name" value="CUPIN DOMAIN PROTEIN (AFU_ORTHOLOGUE AFUA_3G13620)"/>
    <property type="match status" value="1"/>
</dbReference>
<reference evidence="2 3" key="1">
    <citation type="submission" date="2019-12" db="EMBL/GenBank/DDBJ databases">
        <title>Genomic-based taxomic classification of the family Erythrobacteraceae.</title>
        <authorList>
            <person name="Xu L."/>
        </authorList>
    </citation>
    <scope>NUCLEOTIDE SEQUENCE [LARGE SCALE GENOMIC DNA]</scope>
    <source>
        <strain evidence="2 3">JCM 16339</strain>
    </source>
</reference>
<dbReference type="RefSeq" id="WP_160591006.1">
    <property type="nucleotide sequence ID" value="NZ_BAAAFP010000001.1"/>
</dbReference>
<comment type="caution">
    <text evidence="2">The sequence shown here is derived from an EMBL/GenBank/DDBJ whole genome shotgun (WGS) entry which is preliminary data.</text>
</comment>
<sequence length="137" mass="14503">MRTIFLAAMALTACSQEQAPVPQPEASGYRPPIGSNEIFRGEPGAAPGHELIVTDLLLGPDAVGATHYHPWEEYLYVIEGSAKVDVADLGEGTLVAGQSFIIPAQAVHTPRAGPDGVRAIIIRVHNEGEPTMVPVDQ</sequence>
<dbReference type="InterPro" id="IPR013096">
    <property type="entry name" value="Cupin_2"/>
</dbReference>
<evidence type="ECO:0000259" key="1">
    <source>
        <dbReference type="Pfam" id="PF07883"/>
    </source>
</evidence>
<keyword evidence="3" id="KW-1185">Reference proteome</keyword>
<dbReference type="SUPFAM" id="SSF51182">
    <property type="entry name" value="RmlC-like cupins"/>
    <property type="match status" value="1"/>
</dbReference>
<dbReference type="EMBL" id="WTYY01000003">
    <property type="protein sequence ID" value="MXO88728.1"/>
    <property type="molecule type" value="Genomic_DNA"/>
</dbReference>
<protein>
    <submittedName>
        <fullName evidence="2">Cupin domain-containing protein</fullName>
    </submittedName>
</protein>
<dbReference type="OrthoDB" id="9793521at2"/>
<name>A0A844ZLT4_9SPHN</name>
<dbReference type="Pfam" id="PF07883">
    <property type="entry name" value="Cupin_2"/>
    <property type="match status" value="1"/>
</dbReference>
<dbReference type="AlphaFoldDB" id="A0A844ZLT4"/>
<feature type="domain" description="Cupin type-2" evidence="1">
    <location>
        <begin position="58"/>
        <end position="112"/>
    </location>
</feature>
<dbReference type="InterPro" id="IPR011051">
    <property type="entry name" value="RmlC_Cupin_sf"/>
</dbReference>
<evidence type="ECO:0000313" key="2">
    <source>
        <dbReference type="EMBL" id="MXO88728.1"/>
    </source>
</evidence>
<organism evidence="2 3">
    <name type="scientific">Alteraurantiacibacter aestuarii</name>
    <dbReference type="NCBI Taxonomy" id="650004"/>
    <lineage>
        <taxon>Bacteria</taxon>
        <taxon>Pseudomonadati</taxon>
        <taxon>Pseudomonadota</taxon>
        <taxon>Alphaproteobacteria</taxon>
        <taxon>Sphingomonadales</taxon>
        <taxon>Erythrobacteraceae</taxon>
        <taxon>Alteraurantiacibacter</taxon>
    </lineage>
</organism>
<dbReference type="PANTHER" id="PTHR38599:SF1">
    <property type="entry name" value="CUPIN DOMAIN PROTEIN (AFU_ORTHOLOGUE AFUA_3G13620)"/>
    <property type="match status" value="1"/>
</dbReference>
<dbReference type="Gene3D" id="2.60.120.10">
    <property type="entry name" value="Jelly Rolls"/>
    <property type="match status" value="1"/>
</dbReference>
<dbReference type="InterPro" id="IPR014710">
    <property type="entry name" value="RmlC-like_jellyroll"/>
</dbReference>
<accession>A0A844ZLT4</accession>
<dbReference type="Proteomes" id="UP000435243">
    <property type="component" value="Unassembled WGS sequence"/>
</dbReference>
<proteinExistence type="predicted"/>